<keyword evidence="4 10" id="KW-0378">Hydrolase</keyword>
<dbReference type="Gene3D" id="3.40.50.300">
    <property type="entry name" value="P-loop containing nucleotide triphosphate hydrolases"/>
    <property type="match status" value="1"/>
</dbReference>
<dbReference type="PANTHER" id="PTHR43134:SF1">
    <property type="entry name" value="SIGNAL RECOGNITION PARTICLE RECEPTOR SUBUNIT ALPHA"/>
    <property type="match status" value="1"/>
</dbReference>
<dbReference type="GO" id="GO:0003924">
    <property type="term" value="F:GTPase activity"/>
    <property type="evidence" value="ECO:0007669"/>
    <property type="project" value="UniProtKB-UniRule"/>
</dbReference>
<evidence type="ECO:0000256" key="9">
    <source>
        <dbReference type="ARBA" id="ARBA00053570"/>
    </source>
</evidence>
<dbReference type="PROSITE" id="PS00300">
    <property type="entry name" value="SRP54"/>
    <property type="match status" value="1"/>
</dbReference>
<dbReference type="InterPro" id="IPR013822">
    <property type="entry name" value="Signal_recog_particl_SRP54_hlx"/>
</dbReference>
<evidence type="ECO:0000256" key="5">
    <source>
        <dbReference type="ARBA" id="ARBA00023134"/>
    </source>
</evidence>
<sequence>MFGFRKKKKPAESAPSSTQETVEALEIIEPPEGIRSRERGKGPREVPPEAPQAPQVRMRGPETTPSGAGSTAASPEAPRETRPAHGAATTVPVQDRGTAPAAPPPRESKAPEPSSPETRAPETRAPETRAPETKAPETRAPETRAPETKAPETKAPETKAPETRAPETRAPETKAPETRAPETRAPETRAPETGKTGLFSRLRQGLSKTSSTLTEGMAGLVLGKKAIDDELMEELETRLLMADVGIEATERILDHLTRRVARKELNDAEALVKALEGAMVDVLEPVQKPLAIDRGKKPYVILVLGINGSGKTTTIGKLTHHLRAEGHSVMLAAGDTFRAAAVEQLQTWGERNQAPVIAQGQGADSASVIYDALEAARARGTDVLIADTAGRLHTQTNLMDELKKVKRVIQRQDAEAPHEVLLVVDAGTGQNALNQARDFHEAMGLTGLAVTKLDGTAKGGILFAIAERVGVPVRFIGVGEGIEDLREFNAADFARALLGERE</sequence>
<dbReference type="InterPro" id="IPR000897">
    <property type="entry name" value="SRP54_GTPase_dom"/>
</dbReference>
<proteinExistence type="inferred from homology"/>
<dbReference type="GO" id="GO:0005525">
    <property type="term" value="F:GTP binding"/>
    <property type="evidence" value="ECO:0007669"/>
    <property type="project" value="UniProtKB-UniRule"/>
</dbReference>
<evidence type="ECO:0000256" key="1">
    <source>
        <dbReference type="ARBA" id="ARBA00022475"/>
    </source>
</evidence>
<evidence type="ECO:0000256" key="4">
    <source>
        <dbReference type="ARBA" id="ARBA00022801"/>
    </source>
</evidence>
<dbReference type="FunFam" id="3.40.50.300:FF:000053">
    <property type="entry name" value="Signal recognition particle receptor FtsY"/>
    <property type="match status" value="1"/>
</dbReference>
<dbReference type="Proteomes" id="UP000199556">
    <property type="component" value="Unassembled WGS sequence"/>
</dbReference>
<dbReference type="GO" id="GO:0005047">
    <property type="term" value="F:signal recognition particle binding"/>
    <property type="evidence" value="ECO:0007669"/>
    <property type="project" value="TreeGrafter"/>
</dbReference>
<feature type="compositionally biased region" description="Polar residues" evidence="12">
    <location>
        <begin position="63"/>
        <end position="73"/>
    </location>
</feature>
<dbReference type="AlphaFoldDB" id="A0A1I4S705"/>
<feature type="compositionally biased region" description="Basic and acidic residues" evidence="12">
    <location>
        <begin position="119"/>
        <end position="192"/>
    </location>
</feature>
<dbReference type="InterPro" id="IPR027417">
    <property type="entry name" value="P-loop_NTPase"/>
</dbReference>
<dbReference type="HAMAP" id="MF_00920">
    <property type="entry name" value="FtsY"/>
    <property type="match status" value="1"/>
</dbReference>
<evidence type="ECO:0000313" key="15">
    <source>
        <dbReference type="Proteomes" id="UP000199556"/>
    </source>
</evidence>
<comment type="subcellular location">
    <subcellularLocation>
        <location evidence="10">Cell membrane</location>
        <topology evidence="10">Peripheral membrane protein</topology>
        <orientation evidence="10">Cytoplasmic side</orientation>
    </subcellularLocation>
    <subcellularLocation>
        <location evidence="10">Cytoplasm</location>
    </subcellularLocation>
</comment>
<evidence type="ECO:0000256" key="10">
    <source>
        <dbReference type="HAMAP-Rule" id="MF_00920"/>
    </source>
</evidence>
<keyword evidence="6 10" id="KW-0472">Membrane</keyword>
<dbReference type="FunFam" id="1.20.120.140:FF:000002">
    <property type="entry name" value="Signal recognition particle receptor FtsY"/>
    <property type="match status" value="1"/>
</dbReference>
<dbReference type="Pfam" id="PF02881">
    <property type="entry name" value="SRP54_N"/>
    <property type="match status" value="1"/>
</dbReference>
<evidence type="ECO:0000256" key="6">
    <source>
        <dbReference type="ARBA" id="ARBA00023136"/>
    </source>
</evidence>
<protein>
    <recommendedName>
        <fullName evidence="10">Signal recognition particle receptor FtsY</fullName>
        <shortName evidence="10">SRP receptor</shortName>
        <ecNumber evidence="10">3.6.5.4</ecNumber>
    </recommendedName>
</protein>
<dbReference type="EMBL" id="FOUO01000013">
    <property type="protein sequence ID" value="SFM60050.1"/>
    <property type="molecule type" value="Genomic_DNA"/>
</dbReference>
<evidence type="ECO:0000256" key="11">
    <source>
        <dbReference type="SAM" id="Coils"/>
    </source>
</evidence>
<dbReference type="OrthoDB" id="9804720at2"/>
<dbReference type="GO" id="GO:0005886">
    <property type="term" value="C:plasma membrane"/>
    <property type="evidence" value="ECO:0007669"/>
    <property type="project" value="UniProtKB-SubCell"/>
</dbReference>
<dbReference type="CDD" id="cd17874">
    <property type="entry name" value="FtsY"/>
    <property type="match status" value="1"/>
</dbReference>
<organism evidence="14 15">
    <name type="scientific">Ectothiorhodospira mobilis</name>
    <dbReference type="NCBI Taxonomy" id="195064"/>
    <lineage>
        <taxon>Bacteria</taxon>
        <taxon>Pseudomonadati</taxon>
        <taxon>Pseudomonadota</taxon>
        <taxon>Gammaproteobacteria</taxon>
        <taxon>Chromatiales</taxon>
        <taxon>Ectothiorhodospiraceae</taxon>
        <taxon>Ectothiorhodospira</taxon>
    </lineage>
</organism>
<comment type="catalytic activity">
    <reaction evidence="8 10">
        <text>GTP + H2O = GDP + phosphate + H(+)</text>
        <dbReference type="Rhea" id="RHEA:19669"/>
        <dbReference type="ChEBI" id="CHEBI:15377"/>
        <dbReference type="ChEBI" id="CHEBI:15378"/>
        <dbReference type="ChEBI" id="CHEBI:37565"/>
        <dbReference type="ChEBI" id="CHEBI:43474"/>
        <dbReference type="ChEBI" id="CHEBI:58189"/>
        <dbReference type="EC" id="3.6.5.4"/>
    </reaction>
</comment>
<feature type="binding site" evidence="10">
    <location>
        <begin position="451"/>
        <end position="454"/>
    </location>
    <ligand>
        <name>GTP</name>
        <dbReference type="ChEBI" id="CHEBI:37565"/>
    </ligand>
</feature>
<feature type="compositionally biased region" description="Basic and acidic residues" evidence="12">
    <location>
        <begin position="32"/>
        <end position="47"/>
    </location>
</feature>
<evidence type="ECO:0000313" key="14">
    <source>
        <dbReference type="EMBL" id="SFM60050.1"/>
    </source>
</evidence>
<evidence type="ECO:0000256" key="3">
    <source>
        <dbReference type="ARBA" id="ARBA00022741"/>
    </source>
</evidence>
<evidence type="ECO:0000256" key="12">
    <source>
        <dbReference type="SAM" id="MobiDB-lite"/>
    </source>
</evidence>
<accession>A0A1I4S705</accession>
<comment type="similarity">
    <text evidence="10">Belongs to the GTP-binding SRP family. FtsY subfamily.</text>
</comment>
<feature type="binding site" evidence="10">
    <location>
        <begin position="305"/>
        <end position="312"/>
    </location>
    <ligand>
        <name>GTP</name>
        <dbReference type="ChEBI" id="CHEBI:37565"/>
    </ligand>
</feature>
<keyword evidence="2 10" id="KW-0963">Cytoplasm</keyword>
<dbReference type="EC" id="3.6.5.4" evidence="10"/>
<keyword evidence="7 10" id="KW-0675">Receptor</keyword>
<evidence type="ECO:0000256" key="2">
    <source>
        <dbReference type="ARBA" id="ARBA00022490"/>
    </source>
</evidence>
<name>A0A1I4S705_ECTMO</name>
<dbReference type="STRING" id="195064.SAMN05421721_11350"/>
<keyword evidence="11" id="KW-0175">Coiled coil</keyword>
<keyword evidence="15" id="KW-1185">Reference proteome</keyword>
<evidence type="ECO:0000259" key="13">
    <source>
        <dbReference type="PROSITE" id="PS00300"/>
    </source>
</evidence>
<dbReference type="PANTHER" id="PTHR43134">
    <property type="entry name" value="SIGNAL RECOGNITION PARTICLE RECEPTOR SUBUNIT ALPHA"/>
    <property type="match status" value="1"/>
</dbReference>
<dbReference type="SUPFAM" id="SSF47364">
    <property type="entry name" value="Domain of the SRP/SRP receptor G-proteins"/>
    <property type="match status" value="1"/>
</dbReference>
<dbReference type="SMART" id="SM00963">
    <property type="entry name" value="SRP54_N"/>
    <property type="match status" value="1"/>
</dbReference>
<dbReference type="InterPro" id="IPR036225">
    <property type="entry name" value="SRP/SRP_N"/>
</dbReference>
<dbReference type="Gene3D" id="1.20.120.140">
    <property type="entry name" value="Signal recognition particle SRP54, nucleotide-binding domain"/>
    <property type="match status" value="1"/>
</dbReference>
<reference evidence="14 15" key="1">
    <citation type="submission" date="2016-10" db="EMBL/GenBank/DDBJ databases">
        <authorList>
            <person name="de Groot N.N."/>
        </authorList>
    </citation>
    <scope>NUCLEOTIDE SEQUENCE [LARGE SCALE GENOMIC DNA]</scope>
    <source>
        <strain evidence="14 15">DSM 4180</strain>
    </source>
</reference>
<keyword evidence="3 10" id="KW-0547">Nucleotide-binding</keyword>
<dbReference type="InterPro" id="IPR003593">
    <property type="entry name" value="AAA+_ATPase"/>
</dbReference>
<feature type="coiled-coil region" evidence="11">
    <location>
        <begin position="246"/>
        <end position="278"/>
    </location>
</feature>
<dbReference type="InterPro" id="IPR004390">
    <property type="entry name" value="SR_rcpt_FtsY"/>
</dbReference>
<feature type="binding site" evidence="10">
    <location>
        <begin position="387"/>
        <end position="391"/>
    </location>
    <ligand>
        <name>GTP</name>
        <dbReference type="ChEBI" id="CHEBI:37565"/>
    </ligand>
</feature>
<dbReference type="NCBIfam" id="TIGR00064">
    <property type="entry name" value="ftsY"/>
    <property type="match status" value="1"/>
</dbReference>
<dbReference type="Pfam" id="PF00448">
    <property type="entry name" value="SRP54"/>
    <property type="match status" value="1"/>
</dbReference>
<dbReference type="GO" id="GO:0005737">
    <property type="term" value="C:cytoplasm"/>
    <property type="evidence" value="ECO:0007669"/>
    <property type="project" value="UniProtKB-SubCell"/>
</dbReference>
<keyword evidence="5 10" id="KW-0342">GTP-binding</keyword>
<gene>
    <name evidence="10" type="primary">ftsY</name>
    <name evidence="14" type="ORF">SAMN05421721_11350</name>
</gene>
<evidence type="ECO:0000256" key="8">
    <source>
        <dbReference type="ARBA" id="ARBA00048027"/>
    </source>
</evidence>
<feature type="region of interest" description="Disordered" evidence="12">
    <location>
        <begin position="1"/>
        <end position="210"/>
    </location>
</feature>
<feature type="domain" description="SRP54-type proteins GTP-binding" evidence="13">
    <location>
        <begin position="472"/>
        <end position="485"/>
    </location>
</feature>
<dbReference type="InterPro" id="IPR042101">
    <property type="entry name" value="SRP54_N_sf"/>
</dbReference>
<dbReference type="GO" id="GO:0006614">
    <property type="term" value="P:SRP-dependent cotranslational protein targeting to membrane"/>
    <property type="evidence" value="ECO:0007669"/>
    <property type="project" value="InterPro"/>
</dbReference>
<dbReference type="SUPFAM" id="SSF52540">
    <property type="entry name" value="P-loop containing nucleoside triphosphate hydrolases"/>
    <property type="match status" value="1"/>
</dbReference>
<comment type="function">
    <text evidence="9 10">Involved in targeting and insertion of nascent membrane proteins into the cytoplasmic membrane. Acts as a receptor for the complex formed by the signal recognition particle (SRP) and the ribosome-nascent chain (RNC). Interaction with SRP-RNC leads to the transfer of the RNC complex to the Sec translocase for insertion into the membrane, the hydrolysis of GTP by both Ffh and FtsY, and the dissociation of the SRP-FtsY complex into the individual components.</text>
</comment>
<dbReference type="SMART" id="SM00962">
    <property type="entry name" value="SRP54"/>
    <property type="match status" value="1"/>
</dbReference>
<evidence type="ECO:0000256" key="7">
    <source>
        <dbReference type="ARBA" id="ARBA00023170"/>
    </source>
</evidence>
<dbReference type="SMART" id="SM00382">
    <property type="entry name" value="AAA"/>
    <property type="match status" value="1"/>
</dbReference>
<comment type="subunit">
    <text evidence="10">Part of the signal recognition particle protein translocation system, which is composed of SRP and FtsY. SRP is a ribonucleoprotein composed of Ffh and a 4.5S RNA molecule.</text>
</comment>
<keyword evidence="1 10" id="KW-1003">Cell membrane</keyword>